<dbReference type="EMBL" id="JAEKNS010000134">
    <property type="protein sequence ID" value="MBJ7595839.1"/>
    <property type="molecule type" value="Genomic_DNA"/>
</dbReference>
<proteinExistence type="predicted"/>
<reference evidence="1 2" key="1">
    <citation type="submission" date="2020-10" db="EMBL/GenBank/DDBJ databases">
        <title>Ca. Dormibacterota MAGs.</title>
        <authorList>
            <person name="Montgomery K."/>
        </authorList>
    </citation>
    <scope>NUCLEOTIDE SEQUENCE [LARGE SCALE GENOMIC DNA]</scope>
    <source>
        <strain evidence="1">SC8812_S17_18</strain>
    </source>
</reference>
<evidence type="ECO:0000313" key="2">
    <source>
        <dbReference type="Proteomes" id="UP000606991"/>
    </source>
</evidence>
<sequence length="157" mass="15395">MGDGVGDDARDGDVVGVGEAAGLGGVTGPGVFWSPGCCTVPTYTDRWHTGLTRLVPVTWTHTPLGPAGGAVYTPDPGVVSVVTVEIDGVGQSVALLEAGEPTGAEDEVPGALCPAVSCGMRGVSASPTAAAHATPAASRAQRLGAPSGRVVIVRPGA</sequence>
<evidence type="ECO:0000313" key="1">
    <source>
        <dbReference type="EMBL" id="MBJ7595839.1"/>
    </source>
</evidence>
<dbReference type="Proteomes" id="UP000606991">
    <property type="component" value="Unassembled WGS sequence"/>
</dbReference>
<comment type="caution">
    <text evidence="1">The sequence shown here is derived from an EMBL/GenBank/DDBJ whole genome shotgun (WGS) entry which is preliminary data.</text>
</comment>
<protein>
    <submittedName>
        <fullName evidence="1">Uncharacterized protein</fullName>
    </submittedName>
</protein>
<organism evidence="1 2">
    <name type="scientific">Candidatus Aeolococcus gillhamiae</name>
    <dbReference type="NCBI Taxonomy" id="3127015"/>
    <lineage>
        <taxon>Bacteria</taxon>
        <taxon>Bacillati</taxon>
        <taxon>Candidatus Dormiibacterota</taxon>
        <taxon>Candidatus Dormibacteria</taxon>
        <taxon>Candidatus Aeolococcales</taxon>
        <taxon>Candidatus Aeolococcaceae</taxon>
        <taxon>Candidatus Aeolococcus</taxon>
    </lineage>
</organism>
<dbReference type="AlphaFoldDB" id="A0A934JXE9"/>
<accession>A0A934JXE9</accession>
<dbReference type="RefSeq" id="WP_337313323.1">
    <property type="nucleotide sequence ID" value="NZ_JAEKNS010000134.1"/>
</dbReference>
<name>A0A934JXE9_9BACT</name>
<gene>
    <name evidence="1" type="ORF">JF886_13475</name>
</gene>